<organism evidence="1 2">
    <name type="scientific">Prunus dulcis</name>
    <name type="common">Almond</name>
    <name type="synonym">Amygdalus dulcis</name>
    <dbReference type="NCBI Taxonomy" id="3755"/>
    <lineage>
        <taxon>Eukaryota</taxon>
        <taxon>Viridiplantae</taxon>
        <taxon>Streptophyta</taxon>
        <taxon>Embryophyta</taxon>
        <taxon>Tracheophyta</taxon>
        <taxon>Spermatophyta</taxon>
        <taxon>Magnoliopsida</taxon>
        <taxon>eudicotyledons</taxon>
        <taxon>Gunneridae</taxon>
        <taxon>Pentapetalae</taxon>
        <taxon>rosids</taxon>
        <taxon>fabids</taxon>
        <taxon>Rosales</taxon>
        <taxon>Rosaceae</taxon>
        <taxon>Amygdaloideae</taxon>
        <taxon>Amygdaleae</taxon>
        <taxon>Prunus</taxon>
    </lineage>
</organism>
<evidence type="ECO:0000313" key="2">
    <source>
        <dbReference type="Proteomes" id="UP001054821"/>
    </source>
</evidence>
<proteinExistence type="predicted"/>
<name>A0AAD4VT08_PRUDU</name>
<dbReference type="EMBL" id="JAJFAZ020000005">
    <property type="protein sequence ID" value="KAI5330663.1"/>
    <property type="molecule type" value="Genomic_DNA"/>
</dbReference>
<sequence>MIYCILRAKFPILWGFYCELITANLRNSNSWLSEAKVTRFFSFLFPAFGGLLFGLSPKVHQAFINNHKLHYFDAEKFVH</sequence>
<evidence type="ECO:0000313" key="1">
    <source>
        <dbReference type="EMBL" id="KAI5330663.1"/>
    </source>
</evidence>
<protein>
    <submittedName>
        <fullName evidence="1">Uncharacterized protein</fullName>
    </submittedName>
</protein>
<dbReference type="Proteomes" id="UP001054821">
    <property type="component" value="Chromosome 5"/>
</dbReference>
<accession>A0AAD4VT08</accession>
<keyword evidence="2" id="KW-1185">Reference proteome</keyword>
<gene>
    <name evidence="1" type="ORF">L3X38_030061</name>
</gene>
<reference evidence="1 2" key="1">
    <citation type="journal article" date="2022" name="G3 (Bethesda)">
        <title>Whole-genome sequence and methylome profiling of the almond [Prunus dulcis (Mill.) D.A. Webb] cultivar 'Nonpareil'.</title>
        <authorList>
            <person name="D'Amico-Willman K.M."/>
            <person name="Ouma W.Z."/>
            <person name="Meulia T."/>
            <person name="Sideli G.M."/>
            <person name="Gradziel T.M."/>
            <person name="Fresnedo-Ramirez J."/>
        </authorList>
    </citation>
    <scope>NUCLEOTIDE SEQUENCE [LARGE SCALE GENOMIC DNA]</scope>
    <source>
        <strain evidence="1">Clone GOH B32 T37-40</strain>
    </source>
</reference>
<dbReference type="AlphaFoldDB" id="A0AAD4VT08"/>
<comment type="caution">
    <text evidence="1">The sequence shown here is derived from an EMBL/GenBank/DDBJ whole genome shotgun (WGS) entry which is preliminary data.</text>
</comment>